<evidence type="ECO:0000256" key="2">
    <source>
        <dbReference type="ARBA" id="ARBA00004997"/>
    </source>
</evidence>
<dbReference type="InterPro" id="IPR015793">
    <property type="entry name" value="Pyrv_Knase_brl"/>
</dbReference>
<dbReference type="UniPathway" id="UPA00109">
    <property type="reaction ID" value="UER00188"/>
</dbReference>
<feature type="domain" description="Pyruvate kinase barrel" evidence="14">
    <location>
        <begin position="37"/>
        <end position="340"/>
    </location>
</feature>
<dbReference type="Gene3D" id="3.40.1380.20">
    <property type="entry name" value="Pyruvate kinase, C-terminal domain"/>
    <property type="match status" value="1"/>
</dbReference>
<evidence type="ECO:0000256" key="10">
    <source>
        <dbReference type="ARBA" id="ARBA00022842"/>
    </source>
</evidence>
<dbReference type="InterPro" id="IPR040442">
    <property type="entry name" value="Pyrv_kinase-like_dom_sf"/>
</dbReference>
<dbReference type="Proteomes" id="UP000322000">
    <property type="component" value="Chromosome 14"/>
</dbReference>
<dbReference type="OrthoDB" id="7420547at2759"/>
<dbReference type="GO" id="GO:0004743">
    <property type="term" value="F:pyruvate kinase activity"/>
    <property type="evidence" value="ECO:0007669"/>
    <property type="project" value="UniProtKB-EC"/>
</dbReference>
<evidence type="ECO:0000256" key="11">
    <source>
        <dbReference type="ARBA" id="ARBA00023152"/>
    </source>
</evidence>
<sequence length="542" mass="61906">MSHVLHEPIDEIQKYYDHVMFSNRWSRPFRSTPFIITFSEHIISEFDIHSFIQLGLRVVQFRMTKITKSDKVQLLELLDRALKWCCEKYEVSAWPVGLTIDVPNAVIKTGLRENTDQEYITIKEGSYIIMTGDKKYAAKCNESRVYMNDHFTLATLKVGAEITIDFGEIMLECSELIDSKNIKCLVKKGGQIKDLETVCIRGVRHVKPALMKSDMEIINFAKEYSFDMVTINSVRYPTTPGTIRALFPDRDPLIISAICEQEGLDNIDEIIKNSDAIILAREFLAYEIADKFKMISIQLYVCGKCRQYGRPLYVSGNILEGQNYSEKLSGCDVNDITSIVQHKAGFVLRKYTDPSHLIKAMRILNSICKSVEPLLDDIDFWRTSYEYKIPVNAAEAAVLAAILLAQQTKSKVIIVPTVSGKTVRQVVHMCQDLFVIAITSTPLRAKQLQLYRGVLAIIYDKKWSRNWDEEMDARIKFAVAYGCKFEVLTHGANYVVLRKSQQSCSYSDHVSSSSVLTEEEIMIMQMASTKAYKNFEHMICPE</sequence>
<name>A0A7E5WBI0_TRINI</name>
<evidence type="ECO:0000313" key="17">
    <source>
        <dbReference type="RefSeq" id="XP_026737536.1"/>
    </source>
</evidence>
<keyword evidence="5 13" id="KW-0808">Transferase</keyword>
<organism evidence="16 17">
    <name type="scientific">Trichoplusia ni</name>
    <name type="common">Cabbage looper</name>
    <dbReference type="NCBI Taxonomy" id="7111"/>
    <lineage>
        <taxon>Eukaryota</taxon>
        <taxon>Metazoa</taxon>
        <taxon>Ecdysozoa</taxon>
        <taxon>Arthropoda</taxon>
        <taxon>Hexapoda</taxon>
        <taxon>Insecta</taxon>
        <taxon>Pterygota</taxon>
        <taxon>Neoptera</taxon>
        <taxon>Endopterygota</taxon>
        <taxon>Lepidoptera</taxon>
        <taxon>Glossata</taxon>
        <taxon>Ditrysia</taxon>
        <taxon>Noctuoidea</taxon>
        <taxon>Noctuidae</taxon>
        <taxon>Plusiinae</taxon>
        <taxon>Trichoplusia</taxon>
    </lineage>
</organism>
<dbReference type="PANTHER" id="PTHR11817">
    <property type="entry name" value="PYRUVATE KINASE"/>
    <property type="match status" value="1"/>
</dbReference>
<evidence type="ECO:0000256" key="6">
    <source>
        <dbReference type="ARBA" id="ARBA00022723"/>
    </source>
</evidence>
<dbReference type="InterPro" id="IPR015795">
    <property type="entry name" value="Pyrv_Knase_C"/>
</dbReference>
<protein>
    <recommendedName>
        <fullName evidence="4 13">Pyruvate kinase</fullName>
        <ecNumber evidence="4 13">2.7.1.40</ecNumber>
    </recommendedName>
</protein>
<keyword evidence="11 13" id="KW-0324">Glycolysis</keyword>
<evidence type="ECO:0000256" key="9">
    <source>
        <dbReference type="ARBA" id="ARBA00022840"/>
    </source>
</evidence>
<evidence type="ECO:0000256" key="1">
    <source>
        <dbReference type="ARBA" id="ARBA00001958"/>
    </source>
</evidence>
<comment type="catalytic activity">
    <reaction evidence="13">
        <text>pyruvate + ATP = phosphoenolpyruvate + ADP + H(+)</text>
        <dbReference type="Rhea" id="RHEA:18157"/>
        <dbReference type="ChEBI" id="CHEBI:15361"/>
        <dbReference type="ChEBI" id="CHEBI:15378"/>
        <dbReference type="ChEBI" id="CHEBI:30616"/>
        <dbReference type="ChEBI" id="CHEBI:58702"/>
        <dbReference type="ChEBI" id="CHEBI:456216"/>
        <dbReference type="EC" id="2.7.1.40"/>
    </reaction>
</comment>
<evidence type="ECO:0000256" key="13">
    <source>
        <dbReference type="RuleBase" id="RU000504"/>
    </source>
</evidence>
<dbReference type="Gene3D" id="3.20.20.60">
    <property type="entry name" value="Phosphoenolpyruvate-binding domains"/>
    <property type="match status" value="1"/>
</dbReference>
<comment type="similarity">
    <text evidence="3 13">Belongs to the pyruvate kinase family.</text>
</comment>
<evidence type="ECO:0000256" key="4">
    <source>
        <dbReference type="ARBA" id="ARBA00012142"/>
    </source>
</evidence>
<keyword evidence="16" id="KW-1185">Reference proteome</keyword>
<evidence type="ECO:0000256" key="8">
    <source>
        <dbReference type="ARBA" id="ARBA00022777"/>
    </source>
</evidence>
<keyword evidence="10 13" id="KW-0460">Magnesium</keyword>
<dbReference type="InterPro" id="IPR001697">
    <property type="entry name" value="Pyr_Knase"/>
</dbReference>
<dbReference type="SUPFAM" id="SSF51621">
    <property type="entry name" value="Phosphoenolpyruvate/pyruvate domain"/>
    <property type="match status" value="1"/>
</dbReference>
<dbReference type="Pfam" id="PF00224">
    <property type="entry name" value="PK"/>
    <property type="match status" value="1"/>
</dbReference>
<reference evidence="17" key="1">
    <citation type="submission" date="2025-08" db="UniProtKB">
        <authorList>
            <consortium name="RefSeq"/>
        </authorList>
    </citation>
    <scope>IDENTIFICATION</scope>
</reference>
<accession>A0A7E5WBI0</accession>
<keyword evidence="9" id="KW-0067">ATP-binding</keyword>
<evidence type="ECO:0000256" key="12">
    <source>
        <dbReference type="ARBA" id="ARBA00023317"/>
    </source>
</evidence>
<dbReference type="InterPro" id="IPR011037">
    <property type="entry name" value="Pyrv_Knase-like_insert_dom_sf"/>
</dbReference>
<dbReference type="InterPro" id="IPR036918">
    <property type="entry name" value="Pyrv_Knase_C_sf"/>
</dbReference>
<comment type="cofactor">
    <cofactor evidence="1">
        <name>K(+)</name>
        <dbReference type="ChEBI" id="CHEBI:29103"/>
    </cofactor>
</comment>
<dbReference type="GO" id="GO:0005524">
    <property type="term" value="F:ATP binding"/>
    <property type="evidence" value="ECO:0007669"/>
    <property type="project" value="UniProtKB-KW"/>
</dbReference>
<dbReference type="AlphaFoldDB" id="A0A7E5WBI0"/>
<evidence type="ECO:0000256" key="3">
    <source>
        <dbReference type="ARBA" id="ARBA00008663"/>
    </source>
</evidence>
<evidence type="ECO:0000256" key="5">
    <source>
        <dbReference type="ARBA" id="ARBA00022679"/>
    </source>
</evidence>
<dbReference type="EC" id="2.7.1.40" evidence="4 13"/>
<keyword evidence="6" id="KW-0479">Metal-binding</keyword>
<dbReference type="GO" id="GO:0016301">
    <property type="term" value="F:kinase activity"/>
    <property type="evidence" value="ECO:0007669"/>
    <property type="project" value="UniProtKB-KW"/>
</dbReference>
<dbReference type="GO" id="GO:0000287">
    <property type="term" value="F:magnesium ion binding"/>
    <property type="evidence" value="ECO:0007669"/>
    <property type="project" value="InterPro"/>
</dbReference>
<evidence type="ECO:0000259" key="14">
    <source>
        <dbReference type="Pfam" id="PF00224"/>
    </source>
</evidence>
<dbReference type="RefSeq" id="XP_026737536.1">
    <property type="nucleotide sequence ID" value="XM_026881735.1"/>
</dbReference>
<dbReference type="Gene3D" id="2.40.33.10">
    <property type="entry name" value="PK beta-barrel domain-like"/>
    <property type="match status" value="1"/>
</dbReference>
<dbReference type="InterPro" id="IPR015813">
    <property type="entry name" value="Pyrv/PenolPyrv_kinase-like_dom"/>
</dbReference>
<dbReference type="InterPro" id="IPR015806">
    <property type="entry name" value="Pyrv_Knase_insert_dom_sf"/>
</dbReference>
<evidence type="ECO:0000259" key="15">
    <source>
        <dbReference type="Pfam" id="PF02887"/>
    </source>
</evidence>
<dbReference type="Pfam" id="PF02887">
    <property type="entry name" value="PK_C"/>
    <property type="match status" value="1"/>
</dbReference>
<evidence type="ECO:0000256" key="7">
    <source>
        <dbReference type="ARBA" id="ARBA00022741"/>
    </source>
</evidence>
<proteinExistence type="inferred from homology"/>
<keyword evidence="12" id="KW-0670">Pyruvate</keyword>
<keyword evidence="8 13" id="KW-0418">Kinase</keyword>
<dbReference type="SUPFAM" id="SSF50800">
    <property type="entry name" value="PK beta-barrel domain-like"/>
    <property type="match status" value="1"/>
</dbReference>
<evidence type="ECO:0000313" key="16">
    <source>
        <dbReference type="Proteomes" id="UP000322000"/>
    </source>
</evidence>
<dbReference type="PRINTS" id="PR01050">
    <property type="entry name" value="PYRUVTKNASE"/>
</dbReference>
<dbReference type="KEGG" id="tnl:113500837"/>
<dbReference type="GeneID" id="113500837"/>
<gene>
    <name evidence="17" type="primary">LOC113500837</name>
</gene>
<dbReference type="InParanoid" id="A0A7E5WBI0"/>
<dbReference type="GO" id="GO:0030955">
    <property type="term" value="F:potassium ion binding"/>
    <property type="evidence" value="ECO:0007669"/>
    <property type="project" value="InterPro"/>
</dbReference>
<feature type="domain" description="Pyruvate kinase C-terminal" evidence="15">
    <location>
        <begin position="395"/>
        <end position="500"/>
    </location>
</feature>
<dbReference type="SUPFAM" id="SSF52935">
    <property type="entry name" value="PK C-terminal domain-like"/>
    <property type="match status" value="1"/>
</dbReference>
<comment type="pathway">
    <text evidence="2 13">Carbohydrate degradation; glycolysis; pyruvate from D-glyceraldehyde 3-phosphate: step 5/5.</text>
</comment>
<keyword evidence="7" id="KW-0547">Nucleotide-binding</keyword>